<comment type="similarity">
    <text evidence="1">Belongs to the RutC family.</text>
</comment>
<comment type="caution">
    <text evidence="2">The sequence shown here is derived from an EMBL/GenBank/DDBJ whole genome shotgun (WGS) entry which is preliminary data.</text>
</comment>
<dbReference type="EMBL" id="WHPN01000283">
    <property type="protein sequence ID" value="KAF4408203.1"/>
    <property type="molecule type" value="Genomic_DNA"/>
</dbReference>
<evidence type="ECO:0000313" key="2">
    <source>
        <dbReference type="EMBL" id="KAF4408203.1"/>
    </source>
</evidence>
<reference evidence="2 3" key="1">
    <citation type="submission" date="2019-10" db="EMBL/GenBank/DDBJ databases">
        <title>Streptomyces tenebrisbrunneis sp.nov., an endogenous actinomycete isolated from of Lycium ruthenicum.</title>
        <authorList>
            <person name="Ma L."/>
        </authorList>
    </citation>
    <scope>NUCLEOTIDE SEQUENCE [LARGE SCALE GENOMIC DNA]</scope>
    <source>
        <strain evidence="2 3">TRM 66187</strain>
    </source>
</reference>
<dbReference type="InterPro" id="IPR035959">
    <property type="entry name" value="RutC-like_sf"/>
</dbReference>
<keyword evidence="3" id="KW-1185">Reference proteome</keyword>
<dbReference type="SUPFAM" id="SSF55298">
    <property type="entry name" value="YjgF-like"/>
    <property type="match status" value="1"/>
</dbReference>
<dbReference type="PANTHER" id="PTHR11803">
    <property type="entry name" value="2-IMINOBUTANOATE/2-IMINOPROPANOATE DEAMINASE RIDA"/>
    <property type="match status" value="1"/>
</dbReference>
<gene>
    <name evidence="2" type="ORF">GCU69_15270</name>
</gene>
<protein>
    <submittedName>
        <fullName evidence="2">RidA family protein</fullName>
    </submittedName>
</protein>
<dbReference type="Pfam" id="PF01042">
    <property type="entry name" value="Ribonuc_L-PSP"/>
    <property type="match status" value="1"/>
</dbReference>
<dbReference type="Proteomes" id="UP000621266">
    <property type="component" value="Unassembled WGS sequence"/>
</dbReference>
<dbReference type="Gene3D" id="3.30.1330.40">
    <property type="entry name" value="RutC-like"/>
    <property type="match status" value="1"/>
</dbReference>
<sequence length="150" mass="15665">MTHPTHRPTGPQGRLSYISAPEGVHPSSGYSHVVTGPGRVAAIAGQMPFDEQGRLVGDKDPGAQARQVFANMRGCLAAAGATFDDVLKLTYYVTDAGHIPAILAARDEFVDTEHPPASTVVQVVALYRPDLLLEVDAFALVGDTATAGAA</sequence>
<dbReference type="RefSeq" id="WP_156206333.1">
    <property type="nucleotide sequence ID" value="NZ_WHPN01000283.1"/>
</dbReference>
<accession>A0ABQ7FLS9</accession>
<evidence type="ECO:0000313" key="3">
    <source>
        <dbReference type="Proteomes" id="UP000621266"/>
    </source>
</evidence>
<organism evidence="2 3">
    <name type="scientific">Streptomyces lycii</name>
    <dbReference type="NCBI Taxonomy" id="2654337"/>
    <lineage>
        <taxon>Bacteria</taxon>
        <taxon>Bacillati</taxon>
        <taxon>Actinomycetota</taxon>
        <taxon>Actinomycetes</taxon>
        <taxon>Kitasatosporales</taxon>
        <taxon>Streptomycetaceae</taxon>
        <taxon>Streptomyces</taxon>
    </lineage>
</organism>
<proteinExistence type="inferred from homology"/>
<name>A0ABQ7FLS9_9ACTN</name>
<evidence type="ECO:0000256" key="1">
    <source>
        <dbReference type="ARBA" id="ARBA00010552"/>
    </source>
</evidence>
<dbReference type="PANTHER" id="PTHR11803:SF58">
    <property type="entry name" value="PROTEIN HMF1-RELATED"/>
    <property type="match status" value="1"/>
</dbReference>
<dbReference type="InterPro" id="IPR006175">
    <property type="entry name" value="YjgF/YER057c/UK114"/>
</dbReference>
<dbReference type="CDD" id="cd00448">
    <property type="entry name" value="YjgF_YER057c_UK114_family"/>
    <property type="match status" value="1"/>
</dbReference>